<feature type="domain" description="Exostosin GT47" evidence="6">
    <location>
        <begin position="158"/>
        <end position="440"/>
    </location>
</feature>
<dbReference type="InterPro" id="IPR040911">
    <property type="entry name" value="Exostosin_GT47"/>
</dbReference>
<dbReference type="GO" id="GO:0000139">
    <property type="term" value="C:Golgi membrane"/>
    <property type="evidence" value="ECO:0007669"/>
    <property type="project" value="UniProtKB-SubCell"/>
</dbReference>
<evidence type="ECO:0000313" key="8">
    <source>
        <dbReference type="Proteomes" id="UP001187471"/>
    </source>
</evidence>
<dbReference type="GO" id="GO:0016757">
    <property type="term" value="F:glycosyltransferase activity"/>
    <property type="evidence" value="ECO:0007669"/>
    <property type="project" value="UniProtKB-KW"/>
</dbReference>
<dbReference type="Pfam" id="PF03016">
    <property type="entry name" value="Exostosin_GT47"/>
    <property type="match status" value="1"/>
</dbReference>
<evidence type="ECO:0000256" key="4">
    <source>
        <dbReference type="ARBA" id="ARBA00022968"/>
    </source>
</evidence>
<keyword evidence="3" id="KW-0328">Glycosyltransferase</keyword>
<keyword evidence="5" id="KW-0333">Golgi apparatus</keyword>
<dbReference type="PANTHER" id="PTHR11062:SF124">
    <property type="entry name" value="XYLOGALACTURONAN BETA-1,3-XYLOSYLTRANSFERASE"/>
    <property type="match status" value="1"/>
</dbReference>
<gene>
    <name evidence="7" type="ORF">RJ640_020404</name>
</gene>
<proteinExistence type="inferred from homology"/>
<accession>A0AA88QWC6</accession>
<dbReference type="Proteomes" id="UP001187471">
    <property type="component" value="Unassembled WGS sequence"/>
</dbReference>
<dbReference type="EMBL" id="JAVXUO010002465">
    <property type="protein sequence ID" value="KAK2973044.1"/>
    <property type="molecule type" value="Genomic_DNA"/>
</dbReference>
<organism evidence="7 8">
    <name type="scientific">Escallonia rubra</name>
    <dbReference type="NCBI Taxonomy" id="112253"/>
    <lineage>
        <taxon>Eukaryota</taxon>
        <taxon>Viridiplantae</taxon>
        <taxon>Streptophyta</taxon>
        <taxon>Embryophyta</taxon>
        <taxon>Tracheophyta</taxon>
        <taxon>Spermatophyta</taxon>
        <taxon>Magnoliopsida</taxon>
        <taxon>eudicotyledons</taxon>
        <taxon>Gunneridae</taxon>
        <taxon>Pentapetalae</taxon>
        <taxon>asterids</taxon>
        <taxon>campanulids</taxon>
        <taxon>Escalloniales</taxon>
        <taxon>Escalloniaceae</taxon>
        <taxon>Escallonia</taxon>
    </lineage>
</organism>
<name>A0AA88QWC6_9ASTE</name>
<evidence type="ECO:0000256" key="1">
    <source>
        <dbReference type="ARBA" id="ARBA00004323"/>
    </source>
</evidence>
<keyword evidence="4" id="KW-0812">Transmembrane</keyword>
<keyword evidence="4" id="KW-0735">Signal-anchor</keyword>
<evidence type="ECO:0000259" key="6">
    <source>
        <dbReference type="Pfam" id="PF03016"/>
    </source>
</evidence>
<dbReference type="SUPFAM" id="SSF53756">
    <property type="entry name" value="UDP-Glycosyltransferase/glycogen phosphorylase"/>
    <property type="match status" value="1"/>
</dbReference>
<keyword evidence="3" id="KW-0808">Transferase</keyword>
<dbReference type="Gene3D" id="3.40.50.2000">
    <property type="entry name" value="Glycogen Phosphorylase B"/>
    <property type="match status" value="1"/>
</dbReference>
<comment type="similarity">
    <text evidence="2">Belongs to the glycosyltransferase 47 family.</text>
</comment>
<sequence length="490" mass="56302">MAALSCTTTISLFPTLLLVLILYFSPLHRTLLKNLFTYPTHHNSYGRTTPQSSPSTSLKRAVSMFSTSDRASCYSLQLQYSLERVEEDLARSRAEIHTAIRLQNYRSSKEQRFIPRGSIYRNSYAFHQLSFPVLQAKLFSATNQHSFWHAYRSHLEMMKKFKVWIYREGERPLVHDGPLKDIYAIEGQFISEMESGMSPLMASHPEEAHAFFIPISVANIVDYVYTPITTYSRHQLQCLVADYIDVIAKKYPYWNRSHGADHFMVSCHDWGPDVSNANPGLFKNFIRVLCNANTSEGFRPGRDVSMPEVYGPAEGLAPPNLGQTPNKRPILAFFAGGAHGDIRERLLEHWKGRDDEVRIHEYLPNGKNYTKLMGQSKFCLCPSGFEVASARVVEAIYAGCVPVIICDHYVLPFSDVLDWTQFSIRIPVEQIAELKTILQGIPNGKYLRMQKRVRRLQRHFKMNRPAQPFDVIHVVLHSVWLRRLNFRLVT</sequence>
<evidence type="ECO:0000256" key="5">
    <source>
        <dbReference type="ARBA" id="ARBA00023034"/>
    </source>
</evidence>
<dbReference type="PANTHER" id="PTHR11062">
    <property type="entry name" value="EXOSTOSIN HEPARAN SULFATE GLYCOSYLTRANSFERASE -RELATED"/>
    <property type="match status" value="1"/>
</dbReference>
<keyword evidence="8" id="KW-1185">Reference proteome</keyword>
<evidence type="ECO:0000313" key="7">
    <source>
        <dbReference type="EMBL" id="KAK2973044.1"/>
    </source>
</evidence>
<comment type="subcellular location">
    <subcellularLocation>
        <location evidence="1">Golgi apparatus membrane</location>
        <topology evidence="1">Single-pass type II membrane protein</topology>
    </subcellularLocation>
</comment>
<dbReference type="AlphaFoldDB" id="A0AA88QWC6"/>
<evidence type="ECO:0000256" key="2">
    <source>
        <dbReference type="ARBA" id="ARBA00010271"/>
    </source>
</evidence>
<comment type="caution">
    <text evidence="7">The sequence shown here is derived from an EMBL/GenBank/DDBJ whole genome shotgun (WGS) entry which is preliminary data.</text>
</comment>
<dbReference type="InterPro" id="IPR004263">
    <property type="entry name" value="Exostosin"/>
</dbReference>
<reference evidence="7" key="1">
    <citation type="submission" date="2022-12" db="EMBL/GenBank/DDBJ databases">
        <title>Draft genome assemblies for two species of Escallonia (Escalloniales).</title>
        <authorList>
            <person name="Chanderbali A."/>
            <person name="Dervinis C."/>
            <person name="Anghel I."/>
            <person name="Soltis D."/>
            <person name="Soltis P."/>
            <person name="Zapata F."/>
        </authorList>
    </citation>
    <scope>NUCLEOTIDE SEQUENCE</scope>
    <source>
        <strain evidence="7">UCBG92.1500</strain>
        <tissue evidence="7">Leaf</tissue>
    </source>
</reference>
<evidence type="ECO:0000256" key="3">
    <source>
        <dbReference type="ARBA" id="ARBA00022676"/>
    </source>
</evidence>
<protein>
    <recommendedName>
        <fullName evidence="6">Exostosin GT47 domain-containing protein</fullName>
    </recommendedName>
</protein>